<feature type="transmembrane region" description="Helical" evidence="1">
    <location>
        <begin position="71"/>
        <end position="103"/>
    </location>
</feature>
<feature type="transmembrane region" description="Helical" evidence="1">
    <location>
        <begin position="109"/>
        <end position="136"/>
    </location>
</feature>
<feature type="transmembrane region" description="Helical" evidence="1">
    <location>
        <begin position="33"/>
        <end position="51"/>
    </location>
</feature>
<dbReference type="Pfam" id="PF07331">
    <property type="entry name" value="TctB"/>
    <property type="match status" value="1"/>
</dbReference>
<keyword evidence="1" id="KW-0472">Membrane</keyword>
<evidence type="ECO:0000313" key="3">
    <source>
        <dbReference type="EMBL" id="MEQ3552632.1"/>
    </source>
</evidence>
<gene>
    <name evidence="3" type="ORF">WIS52_19340</name>
</gene>
<accession>A0ABV1KDU2</accession>
<dbReference type="RefSeq" id="WP_349299706.1">
    <property type="nucleotide sequence ID" value="NZ_JBEDNQ010000008.1"/>
</dbReference>
<protein>
    <submittedName>
        <fullName evidence="3">Tripartite tricarboxylate transporter TctB family protein</fullName>
    </submittedName>
</protein>
<dbReference type="EMBL" id="JBEDNQ010000008">
    <property type="protein sequence ID" value="MEQ3552632.1"/>
    <property type="molecule type" value="Genomic_DNA"/>
</dbReference>
<evidence type="ECO:0000256" key="1">
    <source>
        <dbReference type="SAM" id="Phobius"/>
    </source>
</evidence>
<sequence length="141" mass="14337">MTGSVLILLAVAALVHLFSLDVSELNDDPGPHIVPGLAAAGLGMSGLAMVVRPGPSGVSRAGTQRHLTAGFLAVVVGYVGLLGVVGYYIATPAFIITAFWLFSTRTERVVLPAVITAALVTVAVGLIFNAGLGVVLPEGVF</sequence>
<evidence type="ECO:0000259" key="2">
    <source>
        <dbReference type="Pfam" id="PF07331"/>
    </source>
</evidence>
<evidence type="ECO:0000313" key="4">
    <source>
        <dbReference type="Proteomes" id="UP001494902"/>
    </source>
</evidence>
<dbReference type="Proteomes" id="UP001494902">
    <property type="component" value="Unassembled WGS sequence"/>
</dbReference>
<keyword evidence="1" id="KW-0812">Transmembrane</keyword>
<reference evidence="3 4" key="1">
    <citation type="submission" date="2024-03" db="EMBL/GenBank/DDBJ databases">
        <title>Draft genome sequence of Pseudonocardia nematodicida JCM 31783.</title>
        <authorList>
            <person name="Butdee W."/>
            <person name="Duangmal K."/>
        </authorList>
    </citation>
    <scope>NUCLEOTIDE SEQUENCE [LARGE SCALE GENOMIC DNA]</scope>
    <source>
        <strain evidence="3 4">JCM 31783</strain>
    </source>
</reference>
<proteinExistence type="predicted"/>
<organism evidence="3 4">
    <name type="scientific">Pseudonocardia nematodicida</name>
    <dbReference type="NCBI Taxonomy" id="1206997"/>
    <lineage>
        <taxon>Bacteria</taxon>
        <taxon>Bacillati</taxon>
        <taxon>Actinomycetota</taxon>
        <taxon>Actinomycetes</taxon>
        <taxon>Pseudonocardiales</taxon>
        <taxon>Pseudonocardiaceae</taxon>
        <taxon>Pseudonocardia</taxon>
    </lineage>
</organism>
<dbReference type="InterPro" id="IPR009936">
    <property type="entry name" value="DUF1468"/>
</dbReference>
<keyword evidence="1" id="KW-1133">Transmembrane helix</keyword>
<feature type="domain" description="DUF1468" evidence="2">
    <location>
        <begin position="6"/>
        <end position="137"/>
    </location>
</feature>
<keyword evidence="4" id="KW-1185">Reference proteome</keyword>
<name>A0ABV1KDU2_9PSEU</name>
<comment type="caution">
    <text evidence="3">The sequence shown here is derived from an EMBL/GenBank/DDBJ whole genome shotgun (WGS) entry which is preliminary data.</text>
</comment>